<dbReference type="GO" id="GO:0004984">
    <property type="term" value="F:olfactory receptor activity"/>
    <property type="evidence" value="ECO:0007669"/>
    <property type="project" value="InterPro"/>
</dbReference>
<evidence type="ECO:0000256" key="7">
    <source>
        <dbReference type="ARBA" id="ARBA00023170"/>
    </source>
</evidence>
<proteinExistence type="predicted"/>
<name>A0A182NRC6_9DIPT</name>
<keyword evidence="4" id="KW-0552">Olfaction</keyword>
<evidence type="ECO:0000256" key="8">
    <source>
        <dbReference type="ARBA" id="ARBA00023224"/>
    </source>
</evidence>
<protein>
    <recommendedName>
        <fullName evidence="12">Odorant receptor</fullName>
    </recommendedName>
</protein>
<dbReference type="InterPro" id="IPR004117">
    <property type="entry name" value="7tm6_olfct_rcpt"/>
</dbReference>
<evidence type="ECO:0008006" key="12">
    <source>
        <dbReference type="Google" id="ProtNLM"/>
    </source>
</evidence>
<dbReference type="GO" id="GO:0007165">
    <property type="term" value="P:signal transduction"/>
    <property type="evidence" value="ECO:0007669"/>
    <property type="project" value="UniProtKB-KW"/>
</dbReference>
<evidence type="ECO:0000256" key="5">
    <source>
        <dbReference type="ARBA" id="ARBA00022989"/>
    </source>
</evidence>
<dbReference type="PANTHER" id="PTHR21137:SF26">
    <property type="entry name" value="ODORANT RECEPTOR 10A-RELATED"/>
    <property type="match status" value="1"/>
</dbReference>
<feature type="transmembrane region" description="Helical" evidence="9">
    <location>
        <begin position="29"/>
        <end position="50"/>
    </location>
</feature>
<feature type="transmembrane region" description="Helical" evidence="9">
    <location>
        <begin position="268"/>
        <end position="288"/>
    </location>
</feature>
<keyword evidence="6 9" id="KW-0472">Membrane</keyword>
<keyword evidence="7" id="KW-0675">Receptor</keyword>
<evidence type="ECO:0000256" key="9">
    <source>
        <dbReference type="SAM" id="Phobius"/>
    </source>
</evidence>
<organism evidence="10 11">
    <name type="scientific">Anopheles dirus</name>
    <dbReference type="NCBI Taxonomy" id="7168"/>
    <lineage>
        <taxon>Eukaryota</taxon>
        <taxon>Metazoa</taxon>
        <taxon>Ecdysozoa</taxon>
        <taxon>Arthropoda</taxon>
        <taxon>Hexapoda</taxon>
        <taxon>Insecta</taxon>
        <taxon>Pterygota</taxon>
        <taxon>Neoptera</taxon>
        <taxon>Endopterygota</taxon>
        <taxon>Diptera</taxon>
        <taxon>Nematocera</taxon>
        <taxon>Culicoidea</taxon>
        <taxon>Culicidae</taxon>
        <taxon>Anophelinae</taxon>
        <taxon>Anopheles</taxon>
    </lineage>
</organism>
<dbReference type="EnsemblMetazoa" id="ADIR010216-RA">
    <property type="protein sequence ID" value="ADIR010216-PA"/>
    <property type="gene ID" value="ADIR010216"/>
</dbReference>
<feature type="transmembrane region" description="Helical" evidence="9">
    <location>
        <begin position="122"/>
        <end position="147"/>
    </location>
</feature>
<keyword evidence="2" id="KW-0716">Sensory transduction</keyword>
<keyword evidence="5 9" id="KW-1133">Transmembrane helix</keyword>
<keyword evidence="3 9" id="KW-0812">Transmembrane</keyword>
<evidence type="ECO:0000256" key="2">
    <source>
        <dbReference type="ARBA" id="ARBA00022606"/>
    </source>
</evidence>
<dbReference type="Pfam" id="PF02949">
    <property type="entry name" value="7tm_6"/>
    <property type="match status" value="1"/>
</dbReference>
<evidence type="ECO:0000313" key="10">
    <source>
        <dbReference type="EnsemblMetazoa" id="ADIR010216-PA"/>
    </source>
</evidence>
<feature type="transmembrane region" description="Helical" evidence="9">
    <location>
        <begin position="182"/>
        <end position="206"/>
    </location>
</feature>
<keyword evidence="11" id="KW-1185">Reference proteome</keyword>
<dbReference type="AlphaFoldDB" id="A0A182NRC6"/>
<dbReference type="STRING" id="7168.A0A182NRC6"/>
<sequence>MFRLQRKILLVFGVWPADRLVRRWYIKVLIGVNLATLAICMVAEFLYGFYAYRNGNLSDAIESVCPTVSRISGFFRMVFFLINEQKIERVLNNISHLIRNAHPRESEISKRMTTLGQQFTKFLFLNCFLTAVLFAVIPFGVMAYNWFQDESSFVKVLPFKMSLPFDSQNTVLFVLTTMVQNYASAPTITAIVGGDALFTAVCLYVCGQFQAIKLEIETLALTIEARAWKSSSSETDRINHALKRISTRHQQLIELVSELRSAFAPNILLIYACTALMMCMVSISVLILDGMYKLSYLSYTISLLALLFLYSYSGTMVRESYDNTCNIHQSEMIETAVYDFPWYQFDRNTRHLIQLMMVRAQHGCNVDVPFFKTSLASFSL</sequence>
<dbReference type="PANTHER" id="PTHR21137">
    <property type="entry name" value="ODORANT RECEPTOR"/>
    <property type="match status" value="1"/>
</dbReference>
<dbReference type="Proteomes" id="UP000075884">
    <property type="component" value="Unassembled WGS sequence"/>
</dbReference>
<reference evidence="10" key="2">
    <citation type="submission" date="2020-05" db="UniProtKB">
        <authorList>
            <consortium name="EnsemblMetazoa"/>
        </authorList>
    </citation>
    <scope>IDENTIFICATION</scope>
    <source>
        <strain evidence="10">WRAIR2</strain>
    </source>
</reference>
<dbReference type="VEuPathDB" id="VectorBase:ADIR010216"/>
<feature type="transmembrane region" description="Helical" evidence="9">
    <location>
        <begin position="294"/>
        <end position="312"/>
    </location>
</feature>
<evidence type="ECO:0000256" key="4">
    <source>
        <dbReference type="ARBA" id="ARBA00022725"/>
    </source>
</evidence>
<evidence type="ECO:0000313" key="11">
    <source>
        <dbReference type="Proteomes" id="UP000075884"/>
    </source>
</evidence>
<evidence type="ECO:0000256" key="6">
    <source>
        <dbReference type="ARBA" id="ARBA00023136"/>
    </source>
</evidence>
<evidence type="ECO:0000256" key="1">
    <source>
        <dbReference type="ARBA" id="ARBA00004141"/>
    </source>
</evidence>
<reference evidence="11" key="1">
    <citation type="submission" date="2013-03" db="EMBL/GenBank/DDBJ databases">
        <title>The Genome Sequence of Anopheles dirus WRAIR2.</title>
        <authorList>
            <consortium name="The Broad Institute Genomics Platform"/>
            <person name="Neafsey D.E."/>
            <person name="Walton C."/>
            <person name="Walker B."/>
            <person name="Young S.K."/>
            <person name="Zeng Q."/>
            <person name="Gargeya S."/>
            <person name="Fitzgerald M."/>
            <person name="Haas B."/>
            <person name="Abouelleil A."/>
            <person name="Allen A.W."/>
            <person name="Alvarado L."/>
            <person name="Arachchi H.M."/>
            <person name="Berlin A.M."/>
            <person name="Chapman S.B."/>
            <person name="Gainer-Dewar J."/>
            <person name="Goldberg J."/>
            <person name="Griggs A."/>
            <person name="Gujja S."/>
            <person name="Hansen M."/>
            <person name="Howarth C."/>
            <person name="Imamovic A."/>
            <person name="Ireland A."/>
            <person name="Larimer J."/>
            <person name="McCowan C."/>
            <person name="Murphy C."/>
            <person name="Pearson M."/>
            <person name="Poon T.W."/>
            <person name="Priest M."/>
            <person name="Roberts A."/>
            <person name="Saif S."/>
            <person name="Shea T."/>
            <person name="Sisk P."/>
            <person name="Sykes S."/>
            <person name="Wortman J."/>
            <person name="Nusbaum C."/>
            <person name="Birren B."/>
        </authorList>
    </citation>
    <scope>NUCLEOTIDE SEQUENCE [LARGE SCALE GENOMIC DNA]</scope>
    <source>
        <strain evidence="11">WRAIR2</strain>
    </source>
</reference>
<comment type="subcellular location">
    <subcellularLocation>
        <location evidence="1">Membrane</location>
        <topology evidence="1">Multi-pass membrane protein</topology>
    </subcellularLocation>
</comment>
<dbReference type="GO" id="GO:0005886">
    <property type="term" value="C:plasma membrane"/>
    <property type="evidence" value="ECO:0007669"/>
    <property type="project" value="TreeGrafter"/>
</dbReference>
<keyword evidence="8" id="KW-0807">Transducer</keyword>
<dbReference type="GO" id="GO:0005549">
    <property type="term" value="F:odorant binding"/>
    <property type="evidence" value="ECO:0007669"/>
    <property type="project" value="InterPro"/>
</dbReference>
<evidence type="ECO:0000256" key="3">
    <source>
        <dbReference type="ARBA" id="ARBA00022692"/>
    </source>
</evidence>
<accession>A0A182NRC6</accession>